<reference evidence="4" key="2">
    <citation type="submission" date="2013-12" db="EMBL/GenBank/DDBJ databases">
        <authorList>
            <person name="Yu Y."/>
            <person name="Lee S."/>
            <person name="de Baynast K."/>
            <person name="Wissotski M."/>
            <person name="Liu L."/>
            <person name="Talag J."/>
            <person name="Goicoechea J."/>
            <person name="Angelova A."/>
            <person name="Jetty R."/>
            <person name="Kudrna D."/>
            <person name="Golser W."/>
            <person name="Rivera L."/>
            <person name="Zhang J."/>
            <person name="Wing R."/>
        </authorList>
    </citation>
    <scope>NUCLEOTIDE SEQUENCE</scope>
</reference>
<keyword evidence="4" id="KW-1185">Reference proteome</keyword>
<keyword evidence="2" id="KW-0812">Transmembrane</keyword>
<reference evidence="3" key="3">
    <citation type="submission" date="2015-04" db="UniProtKB">
        <authorList>
            <consortium name="EnsemblPlants"/>
        </authorList>
    </citation>
    <scope>IDENTIFICATION</scope>
</reference>
<keyword evidence="2" id="KW-0472">Membrane</keyword>
<dbReference type="HOGENOM" id="CLU_118798_0_0_1"/>
<evidence type="ECO:0000256" key="1">
    <source>
        <dbReference type="SAM" id="MobiDB-lite"/>
    </source>
</evidence>
<dbReference type="AlphaFoldDB" id="A0A0D9XPY9"/>
<name>A0A0D9XPY9_9ORYZ</name>
<feature type="region of interest" description="Disordered" evidence="1">
    <location>
        <begin position="34"/>
        <end position="56"/>
    </location>
</feature>
<sequence>MVFDACRCRGGDVAPTEVNERRLDVTLLLQAAEGSNSDDHTAGAAATTTTDGEVEKEQVPFTTRQGLLWLFLFGCMISLALKYTHGCIWFSAFSAILMSLPITELFSIINDYDLLNSDVELPPAADVEAQEADTRTEEARGKMTRCILRGLVLLGWLFMMDLTRRMLTTDELGKLEPWDIPVLISCVTFLSTGFCCACQIIQESSEPVVFLIE</sequence>
<evidence type="ECO:0000256" key="2">
    <source>
        <dbReference type="SAM" id="Phobius"/>
    </source>
</evidence>
<evidence type="ECO:0000313" key="4">
    <source>
        <dbReference type="Proteomes" id="UP000032180"/>
    </source>
</evidence>
<dbReference type="Proteomes" id="UP000032180">
    <property type="component" value="Chromosome 11"/>
</dbReference>
<proteinExistence type="predicted"/>
<accession>A0A0D9XPY9</accession>
<reference evidence="3 4" key="1">
    <citation type="submission" date="2012-08" db="EMBL/GenBank/DDBJ databases">
        <title>Oryza genome evolution.</title>
        <authorList>
            <person name="Wing R.A."/>
        </authorList>
    </citation>
    <scope>NUCLEOTIDE SEQUENCE</scope>
</reference>
<protein>
    <submittedName>
        <fullName evidence="3">Uncharacterized protein</fullName>
    </submittedName>
</protein>
<dbReference type="EnsemblPlants" id="LPERR11G05020.1">
    <property type="protein sequence ID" value="LPERR11G05020.1"/>
    <property type="gene ID" value="LPERR11G05020"/>
</dbReference>
<dbReference type="Gramene" id="LPERR11G05020.1">
    <property type="protein sequence ID" value="LPERR11G05020.1"/>
    <property type="gene ID" value="LPERR11G05020"/>
</dbReference>
<evidence type="ECO:0000313" key="3">
    <source>
        <dbReference type="EnsemblPlants" id="LPERR11G05020.1"/>
    </source>
</evidence>
<organism evidence="3 4">
    <name type="scientific">Leersia perrieri</name>
    <dbReference type="NCBI Taxonomy" id="77586"/>
    <lineage>
        <taxon>Eukaryota</taxon>
        <taxon>Viridiplantae</taxon>
        <taxon>Streptophyta</taxon>
        <taxon>Embryophyta</taxon>
        <taxon>Tracheophyta</taxon>
        <taxon>Spermatophyta</taxon>
        <taxon>Magnoliopsida</taxon>
        <taxon>Liliopsida</taxon>
        <taxon>Poales</taxon>
        <taxon>Poaceae</taxon>
        <taxon>BOP clade</taxon>
        <taxon>Oryzoideae</taxon>
        <taxon>Oryzeae</taxon>
        <taxon>Oryzinae</taxon>
        <taxon>Leersia</taxon>
    </lineage>
</organism>
<feature type="transmembrane region" description="Helical" evidence="2">
    <location>
        <begin position="66"/>
        <end position="83"/>
    </location>
</feature>
<keyword evidence="2" id="KW-1133">Transmembrane helix</keyword>